<dbReference type="AlphaFoldDB" id="A0A9K3GGD2"/>
<dbReference type="EMBL" id="BDIP01001340">
    <property type="protein sequence ID" value="GIQ84186.1"/>
    <property type="molecule type" value="Genomic_DNA"/>
</dbReference>
<dbReference type="SUPFAM" id="SSF49758">
    <property type="entry name" value="Calpain large subunit, middle domain (domain III)"/>
    <property type="match status" value="1"/>
</dbReference>
<gene>
    <name evidence="1" type="ORF">KIPB_002584</name>
    <name evidence="2" type="ORF">KIPB_005633</name>
</gene>
<sequence length="237" mass="25800">MAESKGTSSASKQSTGTLPNLLRDKRVSVCSSSWHIVFRFRSMRRMDAAVALNPNTDAMPEHHVVSSEMTQWVDFHIGVGRYVIVPVQGRTKGTPLVMEAKCCMPLEMTPLPPGAAAVCQASTAGAAPWTCDTNPQYSFTVDEPTQKVCVELLFTGTEEYGTPGFGLVKADSHERIGEFPEHTLLAGGSYGESRGTWDLEQGIYIICPWRKEGAEDSLIITVGVREATLQTQIYGLG</sequence>
<proteinExistence type="predicted"/>
<keyword evidence="3" id="KW-1185">Reference proteome</keyword>
<dbReference type="Proteomes" id="UP000265618">
    <property type="component" value="Unassembled WGS sequence"/>
</dbReference>
<dbReference type="EMBL" id="BDIP01000438">
    <property type="protein sequence ID" value="GIQ81600.1"/>
    <property type="molecule type" value="Genomic_DNA"/>
</dbReference>
<evidence type="ECO:0000313" key="1">
    <source>
        <dbReference type="EMBL" id="GIQ81600.1"/>
    </source>
</evidence>
<name>A0A9K3GGD2_9EUKA</name>
<organism evidence="1 3">
    <name type="scientific">Kipferlia bialata</name>
    <dbReference type="NCBI Taxonomy" id="797122"/>
    <lineage>
        <taxon>Eukaryota</taxon>
        <taxon>Metamonada</taxon>
        <taxon>Carpediemonas-like organisms</taxon>
        <taxon>Kipferlia</taxon>
    </lineage>
</organism>
<reference evidence="1" key="1">
    <citation type="submission" date="2016-10" db="EMBL/GenBank/DDBJ databases">
        <authorList>
            <person name="Tanifuji G."/>
            <person name="Kume K."/>
            <person name="Nakayama T."/>
            <person name="Takabayashi S."/>
            <person name="Hashimoto T."/>
        </authorList>
    </citation>
    <scope>NUCLEOTIDE SEQUENCE</scope>
    <source>
        <strain evidence="1">NY0173</strain>
    </source>
</reference>
<evidence type="ECO:0000313" key="3">
    <source>
        <dbReference type="Proteomes" id="UP000265618"/>
    </source>
</evidence>
<comment type="caution">
    <text evidence="1">The sequence shown here is derived from an EMBL/GenBank/DDBJ whole genome shotgun (WGS) entry which is preliminary data.</text>
</comment>
<evidence type="ECO:0000313" key="2">
    <source>
        <dbReference type="EMBL" id="GIQ84186.1"/>
    </source>
</evidence>
<protein>
    <submittedName>
        <fullName evidence="1">Uncharacterized protein</fullName>
    </submittedName>
</protein>
<accession>A0A9K3GGD2</accession>
<reference evidence="1 3" key="2">
    <citation type="journal article" date="2018" name="PLoS ONE">
        <title>The draft genome of Kipferlia bialata reveals reductive genome evolution in fornicate parasites.</title>
        <authorList>
            <person name="Tanifuji G."/>
            <person name="Takabayashi S."/>
            <person name="Kume K."/>
            <person name="Takagi M."/>
            <person name="Nakayama T."/>
            <person name="Kamikawa R."/>
            <person name="Inagaki Y."/>
            <person name="Hashimoto T."/>
        </authorList>
    </citation>
    <scope>NUCLEOTIDE SEQUENCE [LARGE SCALE GENOMIC DNA]</scope>
    <source>
        <strain evidence="1">NY0173</strain>
    </source>
</reference>
<dbReference type="InterPro" id="IPR036213">
    <property type="entry name" value="Calpain_III_sf"/>
</dbReference>